<keyword evidence="5 8" id="KW-0521">NADP</keyword>
<reference evidence="9 10" key="1">
    <citation type="journal article" date="2015" name="Proc. Natl. Acad. Sci. U.S.A.">
        <title>Expanded metabolic versatility of ubiquitous nitrite-oxidizing bacteria from the genus Nitrospira.</title>
        <authorList>
            <person name="Koch H."/>
            <person name="Lucker S."/>
            <person name="Albertsen M."/>
            <person name="Kitzinger K."/>
            <person name="Herbold C."/>
            <person name="Spieck E."/>
            <person name="Nielsen P.H."/>
            <person name="Wagner M."/>
            <person name="Daims H."/>
        </authorList>
    </citation>
    <scope>NUCLEOTIDE SEQUENCE [LARGE SCALE GENOMIC DNA]</scope>
    <source>
        <strain evidence="9 10">NSP M-1</strain>
    </source>
</reference>
<dbReference type="GO" id="GO:0006741">
    <property type="term" value="P:NADP+ biosynthetic process"/>
    <property type="evidence" value="ECO:0007669"/>
    <property type="project" value="UniProtKB-UniRule"/>
</dbReference>
<dbReference type="KEGG" id="nmv:NITMOv2_2086"/>
<dbReference type="PANTHER" id="PTHR20275">
    <property type="entry name" value="NAD KINASE"/>
    <property type="match status" value="1"/>
</dbReference>
<evidence type="ECO:0000256" key="2">
    <source>
        <dbReference type="ARBA" id="ARBA00022741"/>
    </source>
</evidence>
<dbReference type="OrthoDB" id="9774737at2"/>
<keyword evidence="6 8" id="KW-0520">NAD</keyword>
<dbReference type="CDD" id="cd01653">
    <property type="entry name" value="GATase1"/>
    <property type="match status" value="1"/>
</dbReference>
<dbReference type="PATRIC" id="fig|42253.5.peg.2056"/>
<dbReference type="GO" id="GO:0005737">
    <property type="term" value="C:cytoplasm"/>
    <property type="evidence" value="ECO:0007669"/>
    <property type="project" value="UniProtKB-SubCell"/>
</dbReference>
<organism evidence="9 10">
    <name type="scientific">Nitrospira moscoviensis</name>
    <dbReference type="NCBI Taxonomy" id="42253"/>
    <lineage>
        <taxon>Bacteria</taxon>
        <taxon>Pseudomonadati</taxon>
        <taxon>Nitrospirota</taxon>
        <taxon>Nitrospiria</taxon>
        <taxon>Nitrospirales</taxon>
        <taxon>Nitrospiraceae</taxon>
        <taxon>Nitrospira</taxon>
    </lineage>
</organism>
<accession>A0A0K2GC27</accession>
<comment type="similarity">
    <text evidence="8">Belongs to the NAD kinase family.</text>
</comment>
<evidence type="ECO:0000256" key="1">
    <source>
        <dbReference type="ARBA" id="ARBA00022679"/>
    </source>
</evidence>
<keyword evidence="8" id="KW-0963">Cytoplasm</keyword>
<keyword evidence="3 8" id="KW-0418">Kinase</keyword>
<dbReference type="Gene3D" id="3.40.50.10330">
    <property type="entry name" value="Probable inorganic polyphosphate/atp-NAD kinase, domain 1"/>
    <property type="match status" value="1"/>
</dbReference>
<name>A0A0K2GC27_NITMO</name>
<dbReference type="GO" id="GO:0005524">
    <property type="term" value="F:ATP binding"/>
    <property type="evidence" value="ECO:0007669"/>
    <property type="project" value="UniProtKB-KW"/>
</dbReference>
<dbReference type="HAMAP" id="MF_00361">
    <property type="entry name" value="NAD_kinase"/>
    <property type="match status" value="1"/>
</dbReference>
<dbReference type="SUPFAM" id="SSF111331">
    <property type="entry name" value="NAD kinase/diacylglycerol kinase-like"/>
    <property type="match status" value="1"/>
</dbReference>
<feature type="active site" description="Proton acceptor" evidence="8">
    <location>
        <position position="69"/>
    </location>
</feature>
<dbReference type="Gene3D" id="2.60.200.30">
    <property type="entry name" value="Probable inorganic polyphosphate/atp-NAD kinase, domain 2"/>
    <property type="match status" value="1"/>
</dbReference>
<comment type="subcellular location">
    <subcellularLocation>
        <location evidence="8">Cytoplasm</location>
    </subcellularLocation>
</comment>
<keyword evidence="1 8" id="KW-0808">Transferase</keyword>
<dbReference type="InterPro" id="IPR002504">
    <property type="entry name" value="NADK"/>
</dbReference>
<feature type="binding site" evidence="8">
    <location>
        <begin position="184"/>
        <end position="189"/>
    </location>
    <ligand>
        <name>NAD(+)</name>
        <dbReference type="ChEBI" id="CHEBI:57540"/>
    </ligand>
</feature>
<dbReference type="InterPro" id="IPR017437">
    <property type="entry name" value="ATP-NAD_kinase_PpnK-typ_C"/>
</dbReference>
<dbReference type="EMBL" id="CP011801">
    <property type="protein sequence ID" value="ALA58503.1"/>
    <property type="molecule type" value="Genomic_DNA"/>
</dbReference>
<proteinExistence type="inferred from homology"/>
<feature type="binding site" evidence="8">
    <location>
        <begin position="143"/>
        <end position="144"/>
    </location>
    <ligand>
        <name>NAD(+)</name>
        <dbReference type="ChEBI" id="CHEBI:57540"/>
    </ligand>
</feature>
<dbReference type="GO" id="GO:0051287">
    <property type="term" value="F:NAD binding"/>
    <property type="evidence" value="ECO:0007669"/>
    <property type="project" value="UniProtKB-ARBA"/>
</dbReference>
<feature type="binding site" evidence="8">
    <location>
        <position position="154"/>
    </location>
    <ligand>
        <name>NAD(+)</name>
        <dbReference type="ChEBI" id="CHEBI:57540"/>
    </ligand>
</feature>
<dbReference type="GO" id="GO:0019674">
    <property type="term" value="P:NAD+ metabolic process"/>
    <property type="evidence" value="ECO:0007669"/>
    <property type="project" value="InterPro"/>
</dbReference>
<dbReference type="InterPro" id="IPR016064">
    <property type="entry name" value="NAD/diacylglycerol_kinase_sf"/>
</dbReference>
<dbReference type="InterPro" id="IPR017438">
    <property type="entry name" value="ATP-NAD_kinase_N"/>
</dbReference>
<dbReference type="EC" id="2.7.1.23" evidence="8"/>
<sequence>MKSKSIGILTKPKFPEVKTTLHAVVSWLRERRIDVILDHTSATLLGEPGGLQKTQLAGKADVLLVLGGDGTMLNAARLAGERGIPILGVNMGGLGFLTEVRLEHLYPSLDRVFANEFVLDERLMLRTHVHRHGETVAHGVVLNDVVISKGTLARMIELKIAIQGRFVTNLRGDGLIVSTPTGSTAYSLSAGGPIVNPAVQALMLTPICPHTLTHRPLIVPGNVEIEVTLTSRDDGAMATLDGQVGIAMSQGDTTVISASEHRTRLIRFPESDYYDVLREKLKWGDG</sequence>
<dbReference type="RefSeq" id="WP_053379661.1">
    <property type="nucleotide sequence ID" value="NZ_CP011801.1"/>
</dbReference>
<evidence type="ECO:0000256" key="8">
    <source>
        <dbReference type="HAMAP-Rule" id="MF_00361"/>
    </source>
</evidence>
<evidence type="ECO:0000256" key="7">
    <source>
        <dbReference type="ARBA" id="ARBA00047925"/>
    </source>
</evidence>
<evidence type="ECO:0000256" key="5">
    <source>
        <dbReference type="ARBA" id="ARBA00022857"/>
    </source>
</evidence>
<evidence type="ECO:0000256" key="6">
    <source>
        <dbReference type="ARBA" id="ARBA00023027"/>
    </source>
</evidence>
<gene>
    <name evidence="9" type="primary">ppnK</name>
    <name evidence="8" type="synonym">nadK</name>
    <name evidence="9" type="ORF">NITMOv2_2086</name>
</gene>
<feature type="binding site" evidence="8">
    <location>
        <position position="171"/>
    </location>
    <ligand>
        <name>NAD(+)</name>
        <dbReference type="ChEBI" id="CHEBI:57540"/>
    </ligand>
</feature>
<dbReference type="Proteomes" id="UP000069205">
    <property type="component" value="Chromosome"/>
</dbReference>
<dbReference type="AlphaFoldDB" id="A0A0K2GC27"/>
<protein>
    <recommendedName>
        <fullName evidence="8">NAD kinase</fullName>
        <ecNumber evidence="8">2.7.1.23</ecNumber>
    </recommendedName>
    <alternativeName>
        <fullName evidence="8">ATP-dependent NAD kinase</fullName>
    </alternativeName>
</protein>
<dbReference type="Pfam" id="PF20143">
    <property type="entry name" value="NAD_kinase_C"/>
    <property type="match status" value="1"/>
</dbReference>
<evidence type="ECO:0000256" key="4">
    <source>
        <dbReference type="ARBA" id="ARBA00022840"/>
    </source>
</evidence>
<dbReference type="FunFam" id="2.60.200.30:FF:000009">
    <property type="entry name" value="Poly(P)/ATP NAD kinase"/>
    <property type="match status" value="1"/>
</dbReference>
<feature type="binding site" evidence="8">
    <location>
        <position position="243"/>
    </location>
    <ligand>
        <name>NAD(+)</name>
        <dbReference type="ChEBI" id="CHEBI:57540"/>
    </ligand>
</feature>
<dbReference type="PANTHER" id="PTHR20275:SF0">
    <property type="entry name" value="NAD KINASE"/>
    <property type="match status" value="1"/>
</dbReference>
<feature type="binding site" evidence="8">
    <location>
        <begin position="69"/>
        <end position="70"/>
    </location>
    <ligand>
        <name>NAD(+)</name>
        <dbReference type="ChEBI" id="CHEBI:57540"/>
    </ligand>
</feature>
<dbReference type="GO" id="GO:0046872">
    <property type="term" value="F:metal ion binding"/>
    <property type="evidence" value="ECO:0007669"/>
    <property type="project" value="UniProtKB-UniRule"/>
</dbReference>
<evidence type="ECO:0000313" key="10">
    <source>
        <dbReference type="Proteomes" id="UP000069205"/>
    </source>
</evidence>
<comment type="caution">
    <text evidence="8">Lacks conserved residue(s) required for the propagation of feature annotation.</text>
</comment>
<comment type="cofactor">
    <cofactor evidence="8">
        <name>a divalent metal cation</name>
        <dbReference type="ChEBI" id="CHEBI:60240"/>
    </cofactor>
</comment>
<keyword evidence="2 8" id="KW-0547">Nucleotide-binding</keyword>
<keyword evidence="4 8" id="KW-0067">ATP-binding</keyword>
<keyword evidence="10" id="KW-1185">Reference proteome</keyword>
<dbReference type="GO" id="GO:0003951">
    <property type="term" value="F:NAD+ kinase activity"/>
    <property type="evidence" value="ECO:0007669"/>
    <property type="project" value="UniProtKB-UniRule"/>
</dbReference>
<evidence type="ECO:0000313" key="9">
    <source>
        <dbReference type="EMBL" id="ALA58503.1"/>
    </source>
</evidence>
<evidence type="ECO:0000256" key="3">
    <source>
        <dbReference type="ARBA" id="ARBA00022777"/>
    </source>
</evidence>
<comment type="function">
    <text evidence="8">Involved in the regulation of the intracellular balance of NAD and NADP, and is a key enzyme in the biosynthesis of NADP. Catalyzes specifically the phosphorylation on 2'-hydroxyl of the adenosine moiety of NAD to yield NADP.</text>
</comment>
<feature type="binding site" evidence="8">
    <location>
        <position position="173"/>
    </location>
    <ligand>
        <name>NAD(+)</name>
        <dbReference type="ChEBI" id="CHEBI:57540"/>
    </ligand>
</feature>
<dbReference type="STRING" id="42253.NITMOv2_2086"/>
<comment type="catalytic activity">
    <reaction evidence="7 8">
        <text>NAD(+) + ATP = ADP + NADP(+) + H(+)</text>
        <dbReference type="Rhea" id="RHEA:18629"/>
        <dbReference type="ChEBI" id="CHEBI:15378"/>
        <dbReference type="ChEBI" id="CHEBI:30616"/>
        <dbReference type="ChEBI" id="CHEBI:57540"/>
        <dbReference type="ChEBI" id="CHEBI:58349"/>
        <dbReference type="ChEBI" id="CHEBI:456216"/>
        <dbReference type="EC" id="2.7.1.23"/>
    </reaction>
</comment>
<dbReference type="Pfam" id="PF01513">
    <property type="entry name" value="NAD_kinase"/>
    <property type="match status" value="1"/>
</dbReference>